<protein>
    <submittedName>
        <fullName evidence="2">Uncharacterized protein</fullName>
    </submittedName>
</protein>
<feature type="compositionally biased region" description="Basic residues" evidence="1">
    <location>
        <begin position="104"/>
        <end position="123"/>
    </location>
</feature>
<proteinExistence type="predicted"/>
<organism evidence="2">
    <name type="scientific">viral metagenome</name>
    <dbReference type="NCBI Taxonomy" id="1070528"/>
    <lineage>
        <taxon>unclassified sequences</taxon>
        <taxon>metagenomes</taxon>
        <taxon>organismal metagenomes</taxon>
    </lineage>
</organism>
<reference evidence="2" key="1">
    <citation type="journal article" date="2020" name="Nature">
        <title>Giant virus diversity and host interactions through global metagenomics.</title>
        <authorList>
            <person name="Schulz F."/>
            <person name="Roux S."/>
            <person name="Paez-Espino D."/>
            <person name="Jungbluth S."/>
            <person name="Walsh D.A."/>
            <person name="Denef V.J."/>
            <person name="McMahon K.D."/>
            <person name="Konstantinidis K.T."/>
            <person name="Eloe-Fadrosh E.A."/>
            <person name="Kyrpides N.C."/>
            <person name="Woyke T."/>
        </authorList>
    </citation>
    <scope>NUCLEOTIDE SEQUENCE</scope>
    <source>
        <strain evidence="2">GVMAG-M-3300025626-8</strain>
    </source>
</reference>
<name>A0A6C0J0K5_9ZZZZ</name>
<sequence>MPITKIAKRAKKTYRTGVKFAGNTVNAVVRPTTRALRKVTKRVPVVGRHLNGLAGLPRQVSRGGTSFFLALPNAVGAVAGTGLKVAKHTMFDPLLALGLSSSGKPKRITQKKKPKAGKARIKK</sequence>
<feature type="region of interest" description="Disordered" evidence="1">
    <location>
        <begin position="99"/>
        <end position="123"/>
    </location>
</feature>
<evidence type="ECO:0000313" key="2">
    <source>
        <dbReference type="EMBL" id="QHT98206.1"/>
    </source>
</evidence>
<dbReference type="EMBL" id="MN740289">
    <property type="protein sequence ID" value="QHT98206.1"/>
    <property type="molecule type" value="Genomic_DNA"/>
</dbReference>
<accession>A0A6C0J0K5</accession>
<evidence type="ECO:0000256" key="1">
    <source>
        <dbReference type="SAM" id="MobiDB-lite"/>
    </source>
</evidence>
<dbReference type="AlphaFoldDB" id="A0A6C0J0K5"/>